<keyword evidence="1" id="KW-1133">Transmembrane helix</keyword>
<dbReference type="EMBL" id="UINC01000232">
    <property type="protein sequence ID" value="SUZ51633.1"/>
    <property type="molecule type" value="Genomic_DNA"/>
</dbReference>
<name>A0A381NDN0_9ZZZZ</name>
<gene>
    <name evidence="2" type="ORF">METZ01_LOCUS4487</name>
</gene>
<dbReference type="PANTHER" id="PTHR42709:SF4">
    <property type="entry name" value="INNER MEMBRANE PROTEIN YQAA"/>
    <property type="match status" value="1"/>
</dbReference>
<feature type="transmembrane region" description="Helical" evidence="1">
    <location>
        <begin position="121"/>
        <end position="146"/>
    </location>
</feature>
<feature type="transmembrane region" description="Helical" evidence="1">
    <location>
        <begin position="41"/>
        <end position="63"/>
    </location>
</feature>
<protein>
    <recommendedName>
        <fullName evidence="3">DedA family protein</fullName>
    </recommendedName>
</protein>
<dbReference type="PANTHER" id="PTHR42709">
    <property type="entry name" value="ALKALINE PHOSPHATASE LIKE PROTEIN"/>
    <property type="match status" value="1"/>
</dbReference>
<dbReference type="AlphaFoldDB" id="A0A381NDN0"/>
<sequence length="149" mass="17192">MESFIEWGYLGLFLSSFLAATVIPLSSEIVLSVLIIKGYDFGLSLFVATIGNWLGGLSSYYLGRLGKWATLERYFNLRKERIYNFKIKVDKWGSALAFFSWLPVLGDPIAVSLGFFRTNYILVAVWMLFGKIFRYVVWTIITYWGLSYF</sequence>
<organism evidence="2">
    <name type="scientific">marine metagenome</name>
    <dbReference type="NCBI Taxonomy" id="408172"/>
    <lineage>
        <taxon>unclassified sequences</taxon>
        <taxon>metagenomes</taxon>
        <taxon>ecological metagenomes</taxon>
    </lineage>
</organism>
<evidence type="ECO:0000256" key="1">
    <source>
        <dbReference type="SAM" id="Phobius"/>
    </source>
</evidence>
<feature type="transmembrane region" description="Helical" evidence="1">
    <location>
        <begin position="12"/>
        <end position="35"/>
    </location>
</feature>
<keyword evidence="1" id="KW-0812">Transmembrane</keyword>
<dbReference type="InterPro" id="IPR051311">
    <property type="entry name" value="DedA_domain"/>
</dbReference>
<evidence type="ECO:0000313" key="2">
    <source>
        <dbReference type="EMBL" id="SUZ51633.1"/>
    </source>
</evidence>
<feature type="transmembrane region" description="Helical" evidence="1">
    <location>
        <begin position="95"/>
        <end position="115"/>
    </location>
</feature>
<reference evidence="2" key="1">
    <citation type="submission" date="2018-05" db="EMBL/GenBank/DDBJ databases">
        <authorList>
            <person name="Lanie J.A."/>
            <person name="Ng W.-L."/>
            <person name="Kazmierczak K.M."/>
            <person name="Andrzejewski T.M."/>
            <person name="Davidsen T.M."/>
            <person name="Wayne K.J."/>
            <person name="Tettelin H."/>
            <person name="Glass J.I."/>
            <person name="Rusch D."/>
            <person name="Podicherti R."/>
            <person name="Tsui H.-C.T."/>
            <person name="Winkler M.E."/>
        </authorList>
    </citation>
    <scope>NUCLEOTIDE SEQUENCE</scope>
</reference>
<accession>A0A381NDN0</accession>
<keyword evidence="1" id="KW-0472">Membrane</keyword>
<evidence type="ECO:0008006" key="3">
    <source>
        <dbReference type="Google" id="ProtNLM"/>
    </source>
</evidence>
<proteinExistence type="predicted"/>